<gene>
    <name evidence="2" type="ORF">GCM10009007_06330</name>
</gene>
<evidence type="ECO:0000256" key="1">
    <source>
        <dbReference type="SAM" id="Phobius"/>
    </source>
</evidence>
<accession>A0A8J3G0C9</accession>
<keyword evidence="1" id="KW-0812">Transmembrane</keyword>
<reference evidence="2" key="1">
    <citation type="journal article" date="2014" name="Int. J. Syst. Evol. Microbiol.">
        <title>Complete genome sequence of Corynebacterium casei LMG S-19264T (=DSM 44701T), isolated from a smear-ripened cheese.</title>
        <authorList>
            <consortium name="US DOE Joint Genome Institute (JGI-PGF)"/>
            <person name="Walter F."/>
            <person name="Albersmeier A."/>
            <person name="Kalinowski J."/>
            <person name="Ruckert C."/>
        </authorList>
    </citation>
    <scope>NUCLEOTIDE SEQUENCE</scope>
    <source>
        <strain evidence="2">KCTC 32501</strain>
    </source>
</reference>
<reference evidence="2" key="2">
    <citation type="submission" date="2020-09" db="EMBL/GenBank/DDBJ databases">
        <authorList>
            <person name="Sun Q."/>
            <person name="Kim S."/>
        </authorList>
    </citation>
    <scope>NUCLEOTIDE SEQUENCE</scope>
    <source>
        <strain evidence="2">KCTC 32501</strain>
    </source>
</reference>
<dbReference type="EMBL" id="BMZG01000003">
    <property type="protein sequence ID" value="GHA68352.1"/>
    <property type="molecule type" value="Genomic_DNA"/>
</dbReference>
<sequence length="60" mass="6528">MNHPIRTLLIASLITLIATMAYLYYDNTQSIARCQNAGGAWDTTAQICDMSAPEEVPTAP</sequence>
<keyword evidence="3" id="KW-1185">Reference proteome</keyword>
<keyword evidence="1" id="KW-1133">Transmembrane helix</keyword>
<feature type="transmembrane region" description="Helical" evidence="1">
    <location>
        <begin position="7"/>
        <end position="25"/>
    </location>
</feature>
<organism evidence="2 3">
    <name type="scientific">Formosimonas limnophila</name>
    <dbReference type="NCBI Taxonomy" id="1384487"/>
    <lineage>
        <taxon>Bacteria</taxon>
        <taxon>Pseudomonadati</taxon>
        <taxon>Pseudomonadota</taxon>
        <taxon>Betaproteobacteria</taxon>
        <taxon>Burkholderiales</taxon>
        <taxon>Burkholderiaceae</taxon>
        <taxon>Formosimonas</taxon>
    </lineage>
</organism>
<evidence type="ECO:0000313" key="2">
    <source>
        <dbReference type="EMBL" id="GHA68352.1"/>
    </source>
</evidence>
<name>A0A8J3G0C9_9BURK</name>
<keyword evidence="1" id="KW-0472">Membrane</keyword>
<comment type="caution">
    <text evidence="2">The sequence shown here is derived from an EMBL/GenBank/DDBJ whole genome shotgun (WGS) entry which is preliminary data.</text>
</comment>
<protein>
    <submittedName>
        <fullName evidence="2">Uncharacterized protein</fullName>
    </submittedName>
</protein>
<dbReference type="Proteomes" id="UP000614287">
    <property type="component" value="Unassembled WGS sequence"/>
</dbReference>
<evidence type="ECO:0000313" key="3">
    <source>
        <dbReference type="Proteomes" id="UP000614287"/>
    </source>
</evidence>
<dbReference type="AlphaFoldDB" id="A0A8J3G0C9"/>
<dbReference type="RefSeq" id="WP_189491525.1">
    <property type="nucleotide sequence ID" value="NZ_BMZG01000003.1"/>
</dbReference>
<proteinExistence type="predicted"/>